<keyword evidence="3 4" id="KW-0786">Thiamine pyrophosphate</keyword>
<dbReference type="InterPro" id="IPR029061">
    <property type="entry name" value="THDP-binding"/>
</dbReference>
<dbReference type="EMBL" id="SRLB01000044">
    <property type="protein sequence ID" value="TGD94269.1"/>
    <property type="molecule type" value="Genomic_DNA"/>
</dbReference>
<dbReference type="GO" id="GO:0009097">
    <property type="term" value="P:isoleucine biosynthetic process"/>
    <property type="evidence" value="ECO:0007669"/>
    <property type="project" value="TreeGrafter"/>
</dbReference>
<evidence type="ECO:0000256" key="1">
    <source>
        <dbReference type="ARBA" id="ARBA00001964"/>
    </source>
</evidence>
<dbReference type="Pfam" id="PF00205">
    <property type="entry name" value="TPP_enzyme_M"/>
    <property type="match status" value="1"/>
</dbReference>
<name>A0A4Z0NEP2_9HYPH</name>
<evidence type="ECO:0000256" key="4">
    <source>
        <dbReference type="RuleBase" id="RU362132"/>
    </source>
</evidence>
<dbReference type="Pfam" id="PF02775">
    <property type="entry name" value="TPP_enzyme_C"/>
    <property type="match status" value="1"/>
</dbReference>
<dbReference type="GO" id="GO:0000287">
    <property type="term" value="F:magnesium ion binding"/>
    <property type="evidence" value="ECO:0007669"/>
    <property type="project" value="InterPro"/>
</dbReference>
<comment type="cofactor">
    <cofactor evidence="1">
        <name>thiamine diphosphate</name>
        <dbReference type="ChEBI" id="CHEBI:58937"/>
    </cofactor>
</comment>
<dbReference type="InterPro" id="IPR011766">
    <property type="entry name" value="TPP_enzyme_TPP-bd"/>
</dbReference>
<keyword evidence="9" id="KW-1185">Reference proteome</keyword>
<dbReference type="SUPFAM" id="SSF52467">
    <property type="entry name" value="DHS-like NAD/FAD-binding domain"/>
    <property type="match status" value="1"/>
</dbReference>
<evidence type="ECO:0000259" key="6">
    <source>
        <dbReference type="Pfam" id="PF02775"/>
    </source>
</evidence>
<evidence type="ECO:0000256" key="3">
    <source>
        <dbReference type="ARBA" id="ARBA00023052"/>
    </source>
</evidence>
<accession>A0A4Z0NEP2</accession>
<dbReference type="GO" id="GO:0050660">
    <property type="term" value="F:flavin adenine dinucleotide binding"/>
    <property type="evidence" value="ECO:0007669"/>
    <property type="project" value="TreeGrafter"/>
</dbReference>
<dbReference type="InterPro" id="IPR012000">
    <property type="entry name" value="Thiamin_PyroP_enz_cen_dom"/>
</dbReference>
<gene>
    <name evidence="8" type="ORF">EU555_32105</name>
</gene>
<comment type="caution">
    <text evidence="8">The sequence shown here is derived from an EMBL/GenBank/DDBJ whole genome shotgun (WGS) entry which is preliminary data.</text>
</comment>
<dbReference type="Gene3D" id="3.40.50.1220">
    <property type="entry name" value="TPP-binding domain"/>
    <property type="match status" value="1"/>
</dbReference>
<dbReference type="Proteomes" id="UP000297535">
    <property type="component" value="Unassembled WGS sequence"/>
</dbReference>
<feature type="domain" description="Thiamine pyrophosphate enzyme central" evidence="5">
    <location>
        <begin position="219"/>
        <end position="352"/>
    </location>
</feature>
<dbReference type="CDD" id="cd00568">
    <property type="entry name" value="TPP_enzymes"/>
    <property type="match status" value="1"/>
</dbReference>
<evidence type="ECO:0000313" key="9">
    <source>
        <dbReference type="Proteomes" id="UP000297535"/>
    </source>
</evidence>
<evidence type="ECO:0000259" key="7">
    <source>
        <dbReference type="Pfam" id="PF02776"/>
    </source>
</evidence>
<dbReference type="PANTHER" id="PTHR18968">
    <property type="entry name" value="THIAMINE PYROPHOSPHATE ENZYMES"/>
    <property type="match status" value="1"/>
</dbReference>
<organism evidence="8 9">
    <name type="scientific">Methylobacterium nonmethylotrophicum</name>
    <dbReference type="NCBI Taxonomy" id="1141884"/>
    <lineage>
        <taxon>Bacteria</taxon>
        <taxon>Pseudomonadati</taxon>
        <taxon>Pseudomonadota</taxon>
        <taxon>Alphaproteobacteria</taxon>
        <taxon>Hyphomicrobiales</taxon>
        <taxon>Methylobacteriaceae</taxon>
        <taxon>Methylobacterium</taxon>
    </lineage>
</organism>
<evidence type="ECO:0000256" key="2">
    <source>
        <dbReference type="ARBA" id="ARBA00007812"/>
    </source>
</evidence>
<dbReference type="InterPro" id="IPR012001">
    <property type="entry name" value="Thiamin_PyroP_enz_TPP-bd_dom"/>
</dbReference>
<dbReference type="InterPro" id="IPR045229">
    <property type="entry name" value="TPP_enz"/>
</dbReference>
<protein>
    <submittedName>
        <fullName evidence="8">Thiamine pyrophosphate-binding protein</fullName>
    </submittedName>
</protein>
<feature type="domain" description="Thiamine pyrophosphate enzyme TPP-binding" evidence="6">
    <location>
        <begin position="418"/>
        <end position="559"/>
    </location>
</feature>
<evidence type="ECO:0000313" key="8">
    <source>
        <dbReference type="EMBL" id="TGD94269.1"/>
    </source>
</evidence>
<dbReference type="Pfam" id="PF02776">
    <property type="entry name" value="TPP_enzyme_N"/>
    <property type="match status" value="1"/>
</dbReference>
<feature type="domain" description="Thiamine pyrophosphate enzyme N-terminal TPP-binding" evidence="7">
    <location>
        <begin position="41"/>
        <end position="140"/>
    </location>
</feature>
<dbReference type="CDD" id="cd07035">
    <property type="entry name" value="TPP_PYR_POX_like"/>
    <property type="match status" value="1"/>
</dbReference>
<dbReference type="OrthoDB" id="4494979at2"/>
<dbReference type="GO" id="GO:0003984">
    <property type="term" value="F:acetolactate synthase activity"/>
    <property type="evidence" value="ECO:0007669"/>
    <property type="project" value="TreeGrafter"/>
</dbReference>
<sequence>MWVNPLRYFRDNVATMNHGARGMHASSLATRPMADQPVWRQVAQALCDHGAIRCFGLVGGANFKVTHALTELGIPFVSARHEGGAVTMADASARLTGALTIVSVTAGPGLTNAITGIGEAAKSDTPLVILAGDVPVGDRTSSFSIRQEDLVRSVGASWIQIDEPSSSYRSVREAAAHALRERQVVVISLPTDVQEQMSEAGPWSPLDSLTPPQPDDTAIDAVVDMIRTARRPLILAGHGADVADAESLLDRLAGAVDGLLATSLQAHGMFADHPWNLGIAGGYASPAASDLIRQSDLVIVFGASLNMWTTKNGRLIRNDTRIVQVESRAGRFGRFSEVALRIHGDAAQTARRILEALAASGSSPIGRWRTPEVAAVIHDKSHRHLIYGDRSDGRYIDPRTFTKAVDAILPADRIVVLDGGHFTGWPIHHLSVPNAGSFCIPIAFQSIGLGLAAAVGASVSFPQRLVVLAAGDGGFLMSLAELETAVRLDCRMCILIYNDAAYSAEVHHFKHGYALDIVRFPETDFARAARGLGADGATIRKPEDLAALKAWVERGAPGVFVVDARVDPDIAADWFMQVIGKGNL</sequence>
<dbReference type="InterPro" id="IPR029035">
    <property type="entry name" value="DHS-like_NAD/FAD-binding_dom"/>
</dbReference>
<dbReference type="Gene3D" id="3.40.50.970">
    <property type="match status" value="2"/>
</dbReference>
<dbReference type="PANTHER" id="PTHR18968:SF166">
    <property type="entry name" value="2-HYDROXYACYL-COA LYASE 2"/>
    <property type="match status" value="1"/>
</dbReference>
<proteinExistence type="inferred from homology"/>
<evidence type="ECO:0000259" key="5">
    <source>
        <dbReference type="Pfam" id="PF00205"/>
    </source>
</evidence>
<reference evidence="8 9" key="1">
    <citation type="submission" date="2019-04" db="EMBL/GenBank/DDBJ databases">
        <authorList>
            <person name="Feng G."/>
            <person name="Zhu H."/>
        </authorList>
    </citation>
    <scope>NUCLEOTIDE SEQUENCE [LARGE SCALE GENOMIC DNA]</scope>
    <source>
        <strain evidence="8 9">6HR-1</strain>
    </source>
</reference>
<dbReference type="GO" id="GO:0030976">
    <property type="term" value="F:thiamine pyrophosphate binding"/>
    <property type="evidence" value="ECO:0007669"/>
    <property type="project" value="InterPro"/>
</dbReference>
<comment type="similarity">
    <text evidence="2 4">Belongs to the TPP enzyme family.</text>
</comment>
<dbReference type="AlphaFoldDB" id="A0A4Z0NEP2"/>
<dbReference type="GO" id="GO:0009099">
    <property type="term" value="P:L-valine biosynthetic process"/>
    <property type="evidence" value="ECO:0007669"/>
    <property type="project" value="TreeGrafter"/>
</dbReference>
<dbReference type="SUPFAM" id="SSF52518">
    <property type="entry name" value="Thiamin diphosphate-binding fold (THDP-binding)"/>
    <property type="match status" value="2"/>
</dbReference>
<dbReference type="GO" id="GO:0005948">
    <property type="term" value="C:acetolactate synthase complex"/>
    <property type="evidence" value="ECO:0007669"/>
    <property type="project" value="TreeGrafter"/>
</dbReference>